<keyword evidence="5" id="KW-1185">Reference proteome</keyword>
<dbReference type="Gene3D" id="2.180.10.10">
    <property type="entry name" value="RHS repeat-associated core"/>
    <property type="match status" value="1"/>
</dbReference>
<feature type="non-terminal residue" evidence="4">
    <location>
        <position position="1"/>
    </location>
</feature>
<accession>A0A8J6UI34</accession>
<organism evidence="4 5">
    <name type="scientific">Aestuariibaculum sediminum</name>
    <dbReference type="NCBI Taxonomy" id="2770637"/>
    <lineage>
        <taxon>Bacteria</taxon>
        <taxon>Pseudomonadati</taxon>
        <taxon>Bacteroidota</taxon>
        <taxon>Flavobacteriia</taxon>
        <taxon>Flavobacteriales</taxon>
        <taxon>Flavobacteriaceae</taxon>
    </lineage>
</organism>
<sequence>NLPTSVTLSGGNISYIYDATGVKLSKTVSGTTTYYAGNYVYEGSSLKFFNHPEGYVDAENGYKYVYQYKDHLGNVRLSYMDSNNNGSVNSSEILEENNYYPFGLKHKGYNGNIVSHHPFKDYQGQELTEDLGLNVHEWKYRWSDPSIGRFWQVDPLAADYPHNGTYNFSENRVIDGWELEGLEFYPMNSPFYGRSTLPSEEQSKEALSISTDFTPVVGDVKGVIEAFTGSDLITGDDLSMGGRLLGLVFMSELRGVGKGADAISDTAKAVDKASEIGKDVSKLSDDVPVVRGGSNTPDRFDGGSGVFSRLSDKSLDGISVNSKANKSIDALSVGIPHNKIGVTTVGDVRKAGGDVISSPTKNNPNHATMSIPNSKVASELMEIIKNPNK</sequence>
<evidence type="ECO:0000313" key="4">
    <source>
        <dbReference type="EMBL" id="MBD0833761.1"/>
    </source>
</evidence>
<comment type="subcellular location">
    <subcellularLocation>
        <location evidence="1">Secreted</location>
    </subcellularLocation>
</comment>
<dbReference type="InterPro" id="IPR027797">
    <property type="entry name" value="PT-TG_dom"/>
</dbReference>
<dbReference type="Pfam" id="PF14449">
    <property type="entry name" value="PT-TG"/>
    <property type="match status" value="1"/>
</dbReference>
<evidence type="ECO:0000256" key="1">
    <source>
        <dbReference type="ARBA" id="ARBA00004613"/>
    </source>
</evidence>
<dbReference type="PANTHER" id="PTHR32305:SF15">
    <property type="entry name" value="PROTEIN RHSA-RELATED"/>
    <property type="match status" value="1"/>
</dbReference>
<comment type="caution">
    <text evidence="4">The sequence shown here is derived from an EMBL/GenBank/DDBJ whole genome shotgun (WGS) entry which is preliminary data.</text>
</comment>
<keyword evidence="2" id="KW-0964">Secreted</keyword>
<protein>
    <recommendedName>
        <fullName evidence="3">Pre-toxin TG domain-containing protein</fullName>
    </recommendedName>
</protein>
<dbReference type="InterPro" id="IPR050708">
    <property type="entry name" value="T6SS_VgrG/RHS"/>
</dbReference>
<evidence type="ECO:0000259" key="3">
    <source>
        <dbReference type="Pfam" id="PF14449"/>
    </source>
</evidence>
<evidence type="ECO:0000313" key="5">
    <source>
        <dbReference type="Proteomes" id="UP000600588"/>
    </source>
</evidence>
<feature type="domain" description="Pre-toxin TG" evidence="3">
    <location>
        <begin position="204"/>
        <end position="261"/>
    </location>
</feature>
<dbReference type="EMBL" id="JACVXB010000016">
    <property type="protein sequence ID" value="MBD0833761.1"/>
    <property type="molecule type" value="Genomic_DNA"/>
</dbReference>
<dbReference type="Proteomes" id="UP000600588">
    <property type="component" value="Unassembled WGS sequence"/>
</dbReference>
<dbReference type="PANTHER" id="PTHR32305">
    <property type="match status" value="1"/>
</dbReference>
<reference evidence="4 5" key="1">
    <citation type="submission" date="2020-09" db="EMBL/GenBank/DDBJ databases">
        <title>TT11 complete genome.</title>
        <authorList>
            <person name="Wu Z."/>
        </authorList>
    </citation>
    <scope>NUCLEOTIDE SEQUENCE [LARGE SCALE GENOMIC DNA]</scope>
    <source>
        <strain evidence="4 5">TT11</strain>
    </source>
</reference>
<name>A0A8J6UI34_9FLAO</name>
<proteinExistence type="predicted"/>
<dbReference type="GO" id="GO:0005576">
    <property type="term" value="C:extracellular region"/>
    <property type="evidence" value="ECO:0007669"/>
    <property type="project" value="UniProtKB-SubCell"/>
</dbReference>
<dbReference type="AlphaFoldDB" id="A0A8J6UI34"/>
<dbReference type="RefSeq" id="WP_223154833.1">
    <property type="nucleotide sequence ID" value="NZ_JACVXB010000016.1"/>
</dbReference>
<gene>
    <name evidence="4" type="ORF">ICJ83_16645</name>
</gene>
<evidence type="ECO:0000256" key="2">
    <source>
        <dbReference type="ARBA" id="ARBA00022525"/>
    </source>
</evidence>